<dbReference type="InterPro" id="IPR028884">
    <property type="entry name" value="Trm82"/>
</dbReference>
<dbReference type="GO" id="GO:0106004">
    <property type="term" value="P:tRNA (guanine-N7)-methylation"/>
    <property type="evidence" value="ECO:0007669"/>
    <property type="project" value="UniProtKB-UniRule"/>
</dbReference>
<proteinExistence type="inferred from homology"/>
<evidence type="ECO:0000256" key="1">
    <source>
        <dbReference type="ARBA" id="ARBA00004123"/>
    </source>
</evidence>
<evidence type="ECO:0000256" key="7">
    <source>
        <dbReference type="PROSITE-ProRule" id="PRU00221"/>
    </source>
</evidence>
<accession>A0AAQ3RD74</accession>
<evidence type="ECO:0000256" key="5">
    <source>
        <dbReference type="ARBA" id="ARBA00023242"/>
    </source>
</evidence>
<dbReference type="GO" id="GO:0043527">
    <property type="term" value="C:tRNA methyltransferase complex"/>
    <property type="evidence" value="ECO:0007669"/>
    <property type="project" value="TreeGrafter"/>
</dbReference>
<keyword evidence="2 6" id="KW-0853">WD repeat</keyword>
<evidence type="ECO:0000313" key="9">
    <source>
        <dbReference type="EMBL" id="WPH02533.1"/>
    </source>
</evidence>
<keyword evidence="5 6" id="KW-0539">Nucleus</keyword>
<dbReference type="EMBL" id="CP138587">
    <property type="protein sequence ID" value="WPH02533.1"/>
    <property type="molecule type" value="Genomic_DNA"/>
</dbReference>
<dbReference type="InterPro" id="IPR036322">
    <property type="entry name" value="WD40_repeat_dom_sf"/>
</dbReference>
<evidence type="ECO:0000256" key="3">
    <source>
        <dbReference type="ARBA" id="ARBA00022694"/>
    </source>
</evidence>
<protein>
    <recommendedName>
        <fullName evidence="11">Transfer RNA methyltransferase 82</fullName>
    </recommendedName>
</protein>
<feature type="region of interest" description="Disordered" evidence="8">
    <location>
        <begin position="46"/>
        <end position="68"/>
    </location>
</feature>
<dbReference type="GO" id="GO:0005634">
    <property type="term" value="C:nucleus"/>
    <property type="evidence" value="ECO:0007669"/>
    <property type="project" value="UniProtKB-SubCell"/>
</dbReference>
<dbReference type="SUPFAM" id="SSF50978">
    <property type="entry name" value="WD40 repeat-like"/>
    <property type="match status" value="1"/>
</dbReference>
<organism evidence="9 10">
    <name type="scientific">Acrodontium crateriforme</name>
    <dbReference type="NCBI Taxonomy" id="150365"/>
    <lineage>
        <taxon>Eukaryota</taxon>
        <taxon>Fungi</taxon>
        <taxon>Dikarya</taxon>
        <taxon>Ascomycota</taxon>
        <taxon>Pezizomycotina</taxon>
        <taxon>Dothideomycetes</taxon>
        <taxon>Dothideomycetidae</taxon>
        <taxon>Mycosphaerellales</taxon>
        <taxon>Teratosphaeriaceae</taxon>
        <taxon>Acrodontium</taxon>
    </lineage>
</organism>
<evidence type="ECO:0000256" key="2">
    <source>
        <dbReference type="ARBA" id="ARBA00022574"/>
    </source>
</evidence>
<dbReference type="PANTHER" id="PTHR16288:SF0">
    <property type="entry name" value="TRNA (GUANINE-N(7)-)-METHYLTRANSFERASE NON-CATALYTIC SUBUNIT WDR4"/>
    <property type="match status" value="1"/>
</dbReference>
<comment type="subcellular location">
    <subcellularLocation>
        <location evidence="1 6">Nucleus</location>
    </subcellularLocation>
</comment>
<dbReference type="PROSITE" id="PS50082">
    <property type="entry name" value="WD_REPEATS_2"/>
    <property type="match status" value="1"/>
</dbReference>
<evidence type="ECO:0008006" key="11">
    <source>
        <dbReference type="Google" id="ProtNLM"/>
    </source>
</evidence>
<dbReference type="GO" id="GO:0005829">
    <property type="term" value="C:cytosol"/>
    <property type="evidence" value="ECO:0007669"/>
    <property type="project" value="TreeGrafter"/>
</dbReference>
<sequence>MAHPFQCITSISSDNGSCLLAACGSKILSVKLDGTVASEWSAEAVLQSNSAENDDEEDKRPAKKQKTAPVQAIVAASPNVIKLVVSPNQEHVVAITDDKAVRVFSIDADFALNELSQRVMPKRPCAIEVLPDNATILCGDKFGDVYSLPLVASPINGGNEAVNSAPQPTAVQPSTFKPSATTLTVHSGRNRLALEQQMKQKNLTAKSKEPLKFEHKLLLGHVSMLTDHTFATREIDCKQRGYIITADRDEHIRISRGPPQAHVIEGYCLGHTEFISKICLIPGTDLLVSGGGDDWLGVWEWPSFKLRRKLDIRAAISGLGSEETRVAISGLWIAPAVNIDDGMPETVLVATSEQTPALFCMATKSLLEEDSTFTTVEIPKSPLDLTCIDDELLLSLDERTTDSPRLQAYRLTVDASDMQTTVLASRSQETETKLAEANKSPSSKVEEKPLNDLLYGIANLRKRGDASAPDEQTAE</sequence>
<feature type="repeat" description="WD" evidence="7">
    <location>
        <begin position="268"/>
        <end position="300"/>
    </location>
</feature>
<evidence type="ECO:0000313" key="10">
    <source>
        <dbReference type="Proteomes" id="UP001303373"/>
    </source>
</evidence>
<keyword evidence="10" id="KW-1185">Reference proteome</keyword>
<dbReference type="InterPro" id="IPR001680">
    <property type="entry name" value="WD40_rpt"/>
</dbReference>
<evidence type="ECO:0000256" key="4">
    <source>
        <dbReference type="ARBA" id="ARBA00022737"/>
    </source>
</evidence>
<feature type="region of interest" description="Disordered" evidence="8">
    <location>
        <begin position="425"/>
        <end position="448"/>
    </location>
</feature>
<evidence type="ECO:0000256" key="6">
    <source>
        <dbReference type="HAMAP-Rule" id="MF_03056"/>
    </source>
</evidence>
<evidence type="ECO:0000256" key="8">
    <source>
        <dbReference type="SAM" id="MobiDB-lite"/>
    </source>
</evidence>
<keyword evidence="3 6" id="KW-0819">tRNA processing</keyword>
<dbReference type="HAMAP" id="MF_03056">
    <property type="entry name" value="TRM82"/>
    <property type="match status" value="1"/>
</dbReference>
<dbReference type="Gene3D" id="2.130.10.10">
    <property type="entry name" value="YVTN repeat-like/Quinoprotein amine dehydrogenase"/>
    <property type="match status" value="1"/>
</dbReference>
<comment type="similarity">
    <text evidence="6">Belongs to the WD repeat TRM82 family.</text>
</comment>
<gene>
    <name evidence="9" type="ORF">R9X50_00539800</name>
</gene>
<name>A0AAQ3RD74_9PEZI</name>
<comment type="pathway">
    <text evidence="6">tRNA modification; N(7)-methylguanine-tRNA biosynthesis.</text>
</comment>
<reference evidence="9 10" key="1">
    <citation type="submission" date="2023-11" db="EMBL/GenBank/DDBJ databases">
        <title>An acidophilic fungus is an integral part of prey digestion in a carnivorous sundew plant.</title>
        <authorList>
            <person name="Tsai I.J."/>
        </authorList>
    </citation>
    <scope>NUCLEOTIDE SEQUENCE [LARGE SCALE GENOMIC DNA]</scope>
    <source>
        <strain evidence="9">169a</strain>
    </source>
</reference>
<dbReference type="AlphaFoldDB" id="A0AAQ3RD74"/>
<dbReference type="Proteomes" id="UP001303373">
    <property type="component" value="Chromosome 8"/>
</dbReference>
<dbReference type="InterPro" id="IPR015943">
    <property type="entry name" value="WD40/YVTN_repeat-like_dom_sf"/>
</dbReference>
<dbReference type="PANTHER" id="PTHR16288">
    <property type="entry name" value="WD40 REPEAT PROTEIN 4"/>
    <property type="match status" value="1"/>
</dbReference>
<comment type="function">
    <text evidence="6">Required for the formation of N(7)-methylguanine at position 46 (m7G46) in tRNA. In the complex, it is required to stabilize and induce conformational changes of the catalytic subunit.</text>
</comment>
<keyword evidence="4 6" id="KW-0677">Repeat</keyword>